<evidence type="ECO:0000313" key="9">
    <source>
        <dbReference type="Proteomes" id="UP000288405"/>
    </source>
</evidence>
<keyword evidence="9" id="KW-1185">Reference proteome</keyword>
<feature type="site" description="Positions MEP for the nucleophilic attack" evidence="7">
    <location>
        <position position="210"/>
    </location>
</feature>
<evidence type="ECO:0000256" key="4">
    <source>
        <dbReference type="ARBA" id="ARBA00022679"/>
    </source>
</evidence>
<dbReference type="GO" id="GO:0050518">
    <property type="term" value="F:2-C-methyl-D-erythritol 4-phosphate cytidylyltransferase activity"/>
    <property type="evidence" value="ECO:0007669"/>
    <property type="project" value="UniProtKB-UniRule"/>
</dbReference>
<comment type="pathway">
    <text evidence="2 7">Isoprenoid biosynthesis; isopentenyl diphosphate biosynthesis via DXP pathway; isopentenyl diphosphate from 1-deoxy-D-xylulose 5-phosphate: step 2/6.</text>
</comment>
<keyword evidence="5 7" id="KW-0548">Nucleotidyltransferase</keyword>
<proteinExistence type="inferred from homology"/>
<gene>
    <name evidence="7" type="primary">ispD</name>
    <name evidence="8" type="ORF">CWE11_00600</name>
</gene>
<dbReference type="GO" id="GO:0019288">
    <property type="term" value="P:isopentenyl diphosphate biosynthetic process, methylerythritol 4-phosphate pathway"/>
    <property type="evidence" value="ECO:0007669"/>
    <property type="project" value="UniProtKB-UniRule"/>
</dbReference>
<dbReference type="InterPro" id="IPR050088">
    <property type="entry name" value="IspD/TarI_cytidylyltransf_bact"/>
</dbReference>
<dbReference type="FunFam" id="3.90.550.10:FF:000003">
    <property type="entry name" value="2-C-methyl-D-erythritol 4-phosphate cytidylyltransferase"/>
    <property type="match status" value="1"/>
</dbReference>
<organism evidence="8 9">
    <name type="scientific">Aliidiomarina sanyensis</name>
    <dbReference type="NCBI Taxonomy" id="1249555"/>
    <lineage>
        <taxon>Bacteria</taxon>
        <taxon>Pseudomonadati</taxon>
        <taxon>Pseudomonadota</taxon>
        <taxon>Gammaproteobacteria</taxon>
        <taxon>Alteromonadales</taxon>
        <taxon>Idiomarinaceae</taxon>
        <taxon>Aliidiomarina</taxon>
    </lineage>
</organism>
<reference evidence="8 9" key="1">
    <citation type="journal article" date="2011" name="Front. Microbiol.">
        <title>Genomic signatures of strain selection and enhancement in Bacillus atrophaeus var. globigii, a historical biowarfare simulant.</title>
        <authorList>
            <person name="Gibbons H.S."/>
            <person name="Broomall S.M."/>
            <person name="McNew L.A."/>
            <person name="Daligault H."/>
            <person name="Chapman C."/>
            <person name="Bruce D."/>
            <person name="Karavis M."/>
            <person name="Krepps M."/>
            <person name="McGregor P.A."/>
            <person name="Hong C."/>
            <person name="Park K.H."/>
            <person name="Akmal A."/>
            <person name="Feldman A."/>
            <person name="Lin J.S."/>
            <person name="Chang W.E."/>
            <person name="Higgs B.W."/>
            <person name="Demirev P."/>
            <person name="Lindquist J."/>
            <person name="Liem A."/>
            <person name="Fochler E."/>
            <person name="Read T.D."/>
            <person name="Tapia R."/>
            <person name="Johnson S."/>
            <person name="Bishop-Lilly K.A."/>
            <person name="Detter C."/>
            <person name="Han C."/>
            <person name="Sozhamannan S."/>
            <person name="Rosenzweig C.N."/>
            <person name="Skowronski E.W."/>
        </authorList>
    </citation>
    <scope>NUCLEOTIDE SEQUENCE [LARGE SCALE GENOMIC DNA]</scope>
    <source>
        <strain evidence="8 9">GYP-17</strain>
    </source>
</reference>
<dbReference type="PROSITE" id="PS01295">
    <property type="entry name" value="ISPD"/>
    <property type="match status" value="1"/>
</dbReference>
<dbReference type="NCBIfam" id="TIGR00453">
    <property type="entry name" value="ispD"/>
    <property type="match status" value="1"/>
</dbReference>
<keyword evidence="4 7" id="KW-0808">Transferase</keyword>
<dbReference type="OrthoDB" id="9806837at2"/>
<dbReference type="InterPro" id="IPR034683">
    <property type="entry name" value="IspD/TarI"/>
</dbReference>
<evidence type="ECO:0000256" key="5">
    <source>
        <dbReference type="ARBA" id="ARBA00022695"/>
    </source>
</evidence>
<accession>A0A432WRG1</accession>
<dbReference type="Gene3D" id="3.90.550.10">
    <property type="entry name" value="Spore Coat Polysaccharide Biosynthesis Protein SpsA, Chain A"/>
    <property type="match status" value="1"/>
</dbReference>
<dbReference type="InterPro" id="IPR029044">
    <property type="entry name" value="Nucleotide-diphossugar_trans"/>
</dbReference>
<evidence type="ECO:0000256" key="2">
    <source>
        <dbReference type="ARBA" id="ARBA00004787"/>
    </source>
</evidence>
<dbReference type="RefSeq" id="WP_126775667.1">
    <property type="nucleotide sequence ID" value="NZ_PIPM01000001.1"/>
</dbReference>
<evidence type="ECO:0000256" key="3">
    <source>
        <dbReference type="ARBA" id="ARBA00009789"/>
    </source>
</evidence>
<evidence type="ECO:0000313" key="8">
    <source>
        <dbReference type="EMBL" id="RUO36355.1"/>
    </source>
</evidence>
<sequence>MIGIIPAAGIGSRMGLEIPKQYLRIHERSILDYSIAALLADARIQEVIVALHPDDTLFVSTEAANDPRVHSVIGGTTRAKSVQNALEHAALQAEKNTLVVVHDAARPGLPPDALARLLDQAERDPQRGCVMALPVRDTLKSASSQWHITGTVDRQTVWQAQTPQVFLLEALHHALQHAERAGSQITDESSAIEALGGRPKLVLGSRAAMKVTDPDDLPLVSFYLSQQQQGDL</sequence>
<dbReference type="AlphaFoldDB" id="A0A432WRG1"/>
<dbReference type="InterPro" id="IPR001228">
    <property type="entry name" value="IspD"/>
</dbReference>
<keyword evidence="6 7" id="KW-0414">Isoprene biosynthesis</keyword>
<name>A0A432WRG1_9GAMM</name>
<dbReference type="PANTHER" id="PTHR32125">
    <property type="entry name" value="2-C-METHYL-D-ERYTHRITOL 4-PHOSPHATE CYTIDYLYLTRANSFERASE, CHLOROPLASTIC"/>
    <property type="match status" value="1"/>
</dbReference>
<dbReference type="PANTHER" id="PTHR32125:SF4">
    <property type="entry name" value="2-C-METHYL-D-ERYTHRITOL 4-PHOSPHATE CYTIDYLYLTRANSFERASE, CHLOROPLASTIC"/>
    <property type="match status" value="1"/>
</dbReference>
<feature type="site" description="Transition state stabilizer" evidence="7">
    <location>
        <position position="20"/>
    </location>
</feature>
<dbReference type="HAMAP" id="MF_00108">
    <property type="entry name" value="IspD"/>
    <property type="match status" value="1"/>
</dbReference>
<evidence type="ECO:0000256" key="7">
    <source>
        <dbReference type="HAMAP-Rule" id="MF_00108"/>
    </source>
</evidence>
<feature type="site" description="Positions MEP for the nucleophilic attack" evidence="7">
    <location>
        <position position="154"/>
    </location>
</feature>
<protein>
    <recommendedName>
        <fullName evidence="7">2-C-methyl-D-erythritol 4-phosphate cytidylyltransferase</fullName>
        <ecNumber evidence="7">2.7.7.60</ecNumber>
    </recommendedName>
    <alternativeName>
        <fullName evidence="7">4-diphosphocytidyl-2C-methyl-D-erythritol synthase</fullName>
    </alternativeName>
    <alternativeName>
        <fullName evidence="7">MEP cytidylyltransferase</fullName>
        <shortName evidence="7">MCT</shortName>
    </alternativeName>
</protein>
<comment type="caution">
    <text evidence="8">The sequence shown here is derived from an EMBL/GenBank/DDBJ whole genome shotgun (WGS) entry which is preliminary data.</text>
</comment>
<dbReference type="CDD" id="cd02516">
    <property type="entry name" value="CDP-ME_synthetase"/>
    <property type="match status" value="1"/>
</dbReference>
<comment type="function">
    <text evidence="7">Catalyzes the formation of 4-diphosphocytidyl-2-C-methyl-D-erythritol from CTP and 2-C-methyl-D-erythritol 4-phosphate (MEP).</text>
</comment>
<dbReference type="Pfam" id="PF01128">
    <property type="entry name" value="IspD"/>
    <property type="match status" value="1"/>
</dbReference>
<feature type="site" description="Transition state stabilizer" evidence="7">
    <location>
        <position position="13"/>
    </location>
</feature>
<dbReference type="UniPathway" id="UPA00056">
    <property type="reaction ID" value="UER00093"/>
</dbReference>
<comment type="similarity">
    <text evidence="3 7">Belongs to the IspD/TarI cytidylyltransferase family. IspD subfamily.</text>
</comment>
<comment type="catalytic activity">
    <reaction evidence="1 7">
        <text>2-C-methyl-D-erythritol 4-phosphate + CTP + H(+) = 4-CDP-2-C-methyl-D-erythritol + diphosphate</text>
        <dbReference type="Rhea" id="RHEA:13429"/>
        <dbReference type="ChEBI" id="CHEBI:15378"/>
        <dbReference type="ChEBI" id="CHEBI:33019"/>
        <dbReference type="ChEBI" id="CHEBI:37563"/>
        <dbReference type="ChEBI" id="CHEBI:57823"/>
        <dbReference type="ChEBI" id="CHEBI:58262"/>
        <dbReference type="EC" id="2.7.7.60"/>
    </reaction>
</comment>
<dbReference type="InterPro" id="IPR018294">
    <property type="entry name" value="ISPD_synthase_CS"/>
</dbReference>
<evidence type="ECO:0000256" key="6">
    <source>
        <dbReference type="ARBA" id="ARBA00023229"/>
    </source>
</evidence>
<dbReference type="SUPFAM" id="SSF53448">
    <property type="entry name" value="Nucleotide-diphospho-sugar transferases"/>
    <property type="match status" value="1"/>
</dbReference>
<dbReference type="EMBL" id="PIPM01000001">
    <property type="protein sequence ID" value="RUO36355.1"/>
    <property type="molecule type" value="Genomic_DNA"/>
</dbReference>
<dbReference type="EC" id="2.7.7.60" evidence="7"/>
<dbReference type="Proteomes" id="UP000288405">
    <property type="component" value="Unassembled WGS sequence"/>
</dbReference>
<evidence type="ECO:0000256" key="1">
    <source>
        <dbReference type="ARBA" id="ARBA00001282"/>
    </source>
</evidence>